<dbReference type="Proteomes" id="UP000326924">
    <property type="component" value="Unassembled WGS sequence"/>
</dbReference>
<feature type="compositionally biased region" description="Acidic residues" evidence="1">
    <location>
        <begin position="256"/>
        <end position="266"/>
    </location>
</feature>
<accession>A0A5J5EWN7</accession>
<feature type="region of interest" description="Disordered" evidence="1">
    <location>
        <begin position="1"/>
        <end position="236"/>
    </location>
</feature>
<proteinExistence type="predicted"/>
<organism evidence="2 3">
    <name type="scientific">Sphaerosporella brunnea</name>
    <dbReference type="NCBI Taxonomy" id="1250544"/>
    <lineage>
        <taxon>Eukaryota</taxon>
        <taxon>Fungi</taxon>
        <taxon>Dikarya</taxon>
        <taxon>Ascomycota</taxon>
        <taxon>Pezizomycotina</taxon>
        <taxon>Pezizomycetes</taxon>
        <taxon>Pezizales</taxon>
        <taxon>Pyronemataceae</taxon>
        <taxon>Sphaerosporella</taxon>
    </lineage>
</organism>
<reference evidence="2 3" key="1">
    <citation type="submission" date="2019-09" db="EMBL/GenBank/DDBJ databases">
        <title>Draft genome of the ectomycorrhizal ascomycete Sphaerosporella brunnea.</title>
        <authorList>
            <consortium name="DOE Joint Genome Institute"/>
            <person name="Benucci G.M."/>
            <person name="Marozzi G."/>
            <person name="Antonielli L."/>
            <person name="Sanchez S."/>
            <person name="Marco P."/>
            <person name="Wang X."/>
            <person name="Falini L.B."/>
            <person name="Barry K."/>
            <person name="Haridas S."/>
            <person name="Lipzen A."/>
            <person name="Labutti K."/>
            <person name="Grigoriev I.V."/>
            <person name="Murat C."/>
            <person name="Martin F."/>
            <person name="Albertini E."/>
            <person name="Donnini D."/>
            <person name="Bonito G."/>
        </authorList>
    </citation>
    <scope>NUCLEOTIDE SEQUENCE [LARGE SCALE GENOMIC DNA]</scope>
    <source>
        <strain evidence="2 3">Sb_GMNB300</strain>
    </source>
</reference>
<comment type="caution">
    <text evidence="2">The sequence shown here is derived from an EMBL/GenBank/DDBJ whole genome shotgun (WGS) entry which is preliminary data.</text>
</comment>
<gene>
    <name evidence="2" type="ORF">FN846DRAFT_890361</name>
</gene>
<name>A0A5J5EWN7_9PEZI</name>
<keyword evidence="3" id="KW-1185">Reference proteome</keyword>
<feature type="compositionally biased region" description="Polar residues" evidence="1">
    <location>
        <begin position="94"/>
        <end position="108"/>
    </location>
</feature>
<dbReference type="EMBL" id="VXIS01000094">
    <property type="protein sequence ID" value="KAA8905876.1"/>
    <property type="molecule type" value="Genomic_DNA"/>
</dbReference>
<evidence type="ECO:0000313" key="2">
    <source>
        <dbReference type="EMBL" id="KAA8905876.1"/>
    </source>
</evidence>
<feature type="compositionally biased region" description="Polar residues" evidence="1">
    <location>
        <begin position="8"/>
        <end position="18"/>
    </location>
</feature>
<feature type="compositionally biased region" description="Polar residues" evidence="1">
    <location>
        <begin position="32"/>
        <end position="47"/>
    </location>
</feature>
<evidence type="ECO:0000313" key="3">
    <source>
        <dbReference type="Proteomes" id="UP000326924"/>
    </source>
</evidence>
<evidence type="ECO:0000256" key="1">
    <source>
        <dbReference type="SAM" id="MobiDB-lite"/>
    </source>
</evidence>
<dbReference type="InParanoid" id="A0A5J5EWN7"/>
<protein>
    <submittedName>
        <fullName evidence="2">Uncharacterized protein</fullName>
    </submittedName>
</protein>
<feature type="compositionally biased region" description="Acidic residues" evidence="1">
    <location>
        <begin position="279"/>
        <end position="290"/>
    </location>
</feature>
<feature type="region of interest" description="Disordered" evidence="1">
    <location>
        <begin position="256"/>
        <end position="332"/>
    </location>
</feature>
<sequence>MARLRTTPCPSDEQQQRACLQPPAGRELTIADTWQATARTDTATGEANPQPARRVTRSQTIEPPAGPVARGNGKARGGKKPAEDVRWCPELMESGSTVSRPAEQNTEPPQRRGPGKTPRQKAIQEEASPDEEVQGVTKPMKNVAIRHKDTGKGKGKTAQQPVGRILFLGDREPRRSLRSQSVSQSDTSMVSLAGSGSKYTITPPKDRSQKKGGVSGKGKHRVIVKSEVEEESDDAMFLSSEIMSAGEDEQYIDQRDDDCEDHEEYLDAPTTGGDLSMATEEDESGDEGCTEESIIMDGESRESTEEAPDVPASRGVPIDSISMDVTSTPRGTHSLVTMKLGHRRPIPHMRLTLDFPESE</sequence>
<feature type="compositionally biased region" description="Low complexity" evidence="1">
    <location>
        <begin position="178"/>
        <end position="192"/>
    </location>
</feature>
<dbReference type="AlphaFoldDB" id="A0A5J5EWN7"/>
<feature type="compositionally biased region" description="Polar residues" evidence="1">
    <location>
        <begin position="323"/>
        <end position="332"/>
    </location>
</feature>